<comment type="caution">
    <text evidence="1">The sequence shown here is derived from an EMBL/GenBank/DDBJ whole genome shotgun (WGS) entry which is preliminary data.</text>
</comment>
<sequence length="145" mass="16675">MDRLTIRVKKGKRKGECFLPGNKNAITKVEYIHDDGRWESEEYKGKAVDKLAEYEDLEEQGKLLKLPCAVGDTVHYADNEYYFTVLPVKVDEIAIMESNEILYKCLLFDGNGDVETQFDFDKDDFEKTVFLTKEAAEAALKEMSE</sequence>
<proteinExistence type="predicted"/>
<dbReference type="EMBL" id="SRYA01000080">
    <property type="protein sequence ID" value="TGY90866.1"/>
    <property type="molecule type" value="Genomic_DNA"/>
</dbReference>
<name>A0AC61RPB0_9FIRM</name>
<accession>A0AC61RPB0</accession>
<evidence type="ECO:0000313" key="1">
    <source>
        <dbReference type="EMBL" id="TGY90866.1"/>
    </source>
</evidence>
<dbReference type="Proteomes" id="UP000304953">
    <property type="component" value="Unassembled WGS sequence"/>
</dbReference>
<evidence type="ECO:0000313" key="2">
    <source>
        <dbReference type="Proteomes" id="UP000304953"/>
    </source>
</evidence>
<protein>
    <submittedName>
        <fullName evidence="1">Uncharacterized protein</fullName>
    </submittedName>
</protein>
<reference evidence="1" key="1">
    <citation type="submission" date="2019-04" db="EMBL/GenBank/DDBJ databases">
        <title>Microbes associate with the intestines of laboratory mice.</title>
        <authorList>
            <person name="Navarre W."/>
            <person name="Wong E."/>
            <person name="Huang K."/>
            <person name="Tropini C."/>
            <person name="Ng K."/>
            <person name="Yu B."/>
        </authorList>
    </citation>
    <scope>NUCLEOTIDE SEQUENCE</scope>
    <source>
        <strain evidence="1">NM01_1-7b</strain>
    </source>
</reference>
<gene>
    <name evidence="1" type="ORF">E5329_23805</name>
</gene>
<keyword evidence="2" id="KW-1185">Reference proteome</keyword>
<organism evidence="1 2">
    <name type="scientific">Petralouisia muris</name>
    <dbReference type="NCBI Taxonomy" id="3032872"/>
    <lineage>
        <taxon>Bacteria</taxon>
        <taxon>Bacillati</taxon>
        <taxon>Bacillota</taxon>
        <taxon>Clostridia</taxon>
        <taxon>Lachnospirales</taxon>
        <taxon>Lachnospiraceae</taxon>
        <taxon>Petralouisia</taxon>
    </lineage>
</organism>